<keyword evidence="1" id="KW-0067">ATP-binding</keyword>
<name>A0A2T0KJ06_9ACTN</name>
<dbReference type="GO" id="GO:0031297">
    <property type="term" value="P:replication fork processing"/>
    <property type="evidence" value="ECO:0007669"/>
    <property type="project" value="TreeGrafter"/>
</dbReference>
<dbReference type="RefSeq" id="WP_106316693.1">
    <property type="nucleotide sequence ID" value="NZ_BOMO01000041.1"/>
</dbReference>
<dbReference type="GO" id="GO:0043138">
    <property type="term" value="F:3'-5' DNA helicase activity"/>
    <property type="evidence" value="ECO:0007669"/>
    <property type="project" value="TreeGrafter"/>
</dbReference>
<dbReference type="InterPro" id="IPR027417">
    <property type="entry name" value="P-loop_NTPase"/>
</dbReference>
<gene>
    <name evidence="1" type="ORF">CLV67_103253</name>
</gene>
<dbReference type="GO" id="GO:0000724">
    <property type="term" value="P:double-strand break repair via homologous recombination"/>
    <property type="evidence" value="ECO:0007669"/>
    <property type="project" value="TreeGrafter"/>
</dbReference>
<keyword evidence="1" id="KW-0347">Helicase</keyword>
<dbReference type="EMBL" id="PVMZ01000003">
    <property type="protein sequence ID" value="PRX23505.1"/>
    <property type="molecule type" value="Genomic_DNA"/>
</dbReference>
<dbReference type="PANTHER" id="PTHR11070:SF30">
    <property type="entry name" value="F-BOX DNA HELICASE 1"/>
    <property type="match status" value="1"/>
</dbReference>
<dbReference type="Proteomes" id="UP000239415">
    <property type="component" value="Unassembled WGS sequence"/>
</dbReference>
<keyword evidence="1" id="KW-0378">Hydrolase</keyword>
<evidence type="ECO:0000313" key="2">
    <source>
        <dbReference type="Proteomes" id="UP000239415"/>
    </source>
</evidence>
<keyword evidence="2" id="KW-1185">Reference proteome</keyword>
<dbReference type="InterPro" id="IPR000212">
    <property type="entry name" value="DNA_helicase_UvrD/REP"/>
</dbReference>
<accession>A0A2T0KJ06</accession>
<sequence length="610" mass="65748">MSHTPTAEQAAVIDAFTSEARPTIVVQAGAGCGKSSTLKMAANAQPRRRGLYVAYNRALATEAKRDFPASVDCRTAHSLAFGPVGRHFSARLSGPRVPAKTAAEVLGFNNPVQIADALAPLSPVKLARLVMAMVGMFLNSADNEPGVQHLVPVDGYSDTDNAELAKYLVPFARKAWDDLQLVRGGRLQFTHDTYLKIYQLSRPRIPVDFVLLDEAQDLSPVMASLFHFQDHAQRIMVGDSAQAIYGFRGAIDAMRKFVADQRLTLSQSFRFGPAIAGEANRWLDLLRAPLRLRGFEPAGSTIGMLDRPDAVLCRSNAGAIGQLVAAVSAGRRAALVGGGTELVRLAEAAMDLMSGKGTAHPELIAFSTWDQVEEHAALDDASGSLKVLVKLINEHTPERILAIVSSLVDEKQADVIISTAHKAKGREWDQVRIAPDFREPRVDPLTGRPLWRKDELMLAYVAVTRARKVLDRGGLAWLDDFDRGVPGPSSWLATAVREHPDAILDDLPNPYDPNTQDDEDGVPGPCQPIGCDNGFHLPRCFYAGESLLDPAEALRIGRAAAGIALETPVPAPRRSCPDCQHTTIAHRPAGRGVRCSACGCTTPQLAGAVA</sequence>
<dbReference type="OrthoDB" id="5318045at2"/>
<dbReference type="Pfam" id="PF13245">
    <property type="entry name" value="AAA_19"/>
    <property type="match status" value="1"/>
</dbReference>
<proteinExistence type="predicted"/>
<dbReference type="Gene3D" id="3.40.50.300">
    <property type="entry name" value="P-loop containing nucleotide triphosphate hydrolases"/>
    <property type="match status" value="2"/>
</dbReference>
<evidence type="ECO:0000313" key="1">
    <source>
        <dbReference type="EMBL" id="PRX23505.1"/>
    </source>
</evidence>
<comment type="caution">
    <text evidence="1">The sequence shown here is derived from an EMBL/GenBank/DDBJ whole genome shotgun (WGS) entry which is preliminary data.</text>
</comment>
<dbReference type="GO" id="GO:0005524">
    <property type="term" value="F:ATP binding"/>
    <property type="evidence" value="ECO:0007669"/>
    <property type="project" value="InterPro"/>
</dbReference>
<dbReference type="GO" id="GO:0003677">
    <property type="term" value="F:DNA binding"/>
    <property type="evidence" value="ECO:0007669"/>
    <property type="project" value="InterPro"/>
</dbReference>
<dbReference type="SUPFAM" id="SSF52540">
    <property type="entry name" value="P-loop containing nucleoside triphosphate hydrolases"/>
    <property type="match status" value="1"/>
</dbReference>
<organism evidence="1 2">
    <name type="scientific">Actinoplanes italicus</name>
    <dbReference type="NCBI Taxonomy" id="113567"/>
    <lineage>
        <taxon>Bacteria</taxon>
        <taxon>Bacillati</taxon>
        <taxon>Actinomycetota</taxon>
        <taxon>Actinomycetes</taxon>
        <taxon>Micromonosporales</taxon>
        <taxon>Micromonosporaceae</taxon>
        <taxon>Actinoplanes</taxon>
    </lineage>
</organism>
<dbReference type="PANTHER" id="PTHR11070">
    <property type="entry name" value="UVRD / RECB / PCRA DNA HELICASE FAMILY MEMBER"/>
    <property type="match status" value="1"/>
</dbReference>
<reference evidence="1 2" key="1">
    <citation type="submission" date="2018-03" db="EMBL/GenBank/DDBJ databases">
        <title>Genomic Encyclopedia of Archaeal and Bacterial Type Strains, Phase II (KMG-II): from individual species to whole genera.</title>
        <authorList>
            <person name="Goeker M."/>
        </authorList>
    </citation>
    <scope>NUCLEOTIDE SEQUENCE [LARGE SCALE GENOMIC DNA]</scope>
    <source>
        <strain evidence="1 2">DSM 43146</strain>
    </source>
</reference>
<keyword evidence="1" id="KW-0547">Nucleotide-binding</keyword>
<protein>
    <submittedName>
        <fullName evidence="1">UvrD-like helicase family protein</fullName>
    </submittedName>
</protein>
<dbReference type="AlphaFoldDB" id="A0A2T0KJ06"/>